<dbReference type="GO" id="GO:0003677">
    <property type="term" value="F:DNA binding"/>
    <property type="evidence" value="ECO:0007669"/>
    <property type="project" value="UniProtKB-KW"/>
</dbReference>
<feature type="domain" description="Zn(2)-C6 fungal-type" evidence="8">
    <location>
        <begin position="37"/>
        <end position="70"/>
    </location>
</feature>
<feature type="compositionally biased region" description="Basic and acidic residues" evidence="7">
    <location>
        <begin position="137"/>
        <end position="154"/>
    </location>
</feature>
<evidence type="ECO:0000256" key="6">
    <source>
        <dbReference type="ARBA" id="ARBA00023242"/>
    </source>
</evidence>
<dbReference type="Pfam" id="PF04082">
    <property type="entry name" value="Fungal_trans"/>
    <property type="match status" value="1"/>
</dbReference>
<feature type="compositionally biased region" description="Polar residues" evidence="7">
    <location>
        <begin position="86"/>
        <end position="101"/>
    </location>
</feature>
<dbReference type="PANTHER" id="PTHR47171:SF1">
    <property type="entry name" value="ZN(II)2CYS6 TRANSCRIPTION FACTOR (EUROFUNG)"/>
    <property type="match status" value="1"/>
</dbReference>
<dbReference type="SUPFAM" id="SSF57701">
    <property type="entry name" value="Zn2/Cys6 DNA-binding domain"/>
    <property type="match status" value="1"/>
</dbReference>
<dbReference type="GO" id="GO:0008270">
    <property type="term" value="F:zinc ion binding"/>
    <property type="evidence" value="ECO:0007669"/>
    <property type="project" value="InterPro"/>
</dbReference>
<sequence length="464" mass="51159">MNRDGSERNMAGISQSLSDSPKQSRQRQAGRIRASKACRRCNEKRVKCDASERGMPCTRCIQRNEPDCRLIQSRRGVYTRKPRSQLAETVQTPTGHKQATGDNGGPTPATISNEPGDHRPASTVQAATAEPTSPDLPPRDNTRQRVSTRRERGSIGDSHGIAQQQGNRSADFPLPQAQPPSAGPEVVSVLERPSHDPTGTTSPVRNVSPGYMNDNLSSHRNMGWNAVVNHLLDGQRGDQDVLDKCSITYLGESFPLSTILQDLQGENAGRPLLHHPGPSYPANEQATDSSGRFHPSGMPPEEIAFLEAKGAFSTPGNDTIQALVDVFLERIFPIYPIINRQEFVAQHRSKKMPWILLHALCSVAVLFCPPEVLYRAGFGSRQQARLSFYSKAKALFDIGFETNKIVLLQVTILMSFWGGGPNDNWNFYSWIGMGVTIAETIGCHRSMAGTSIKPQDRSLLKRLW</sequence>
<keyword evidence="10" id="KW-1185">Reference proteome</keyword>
<dbReference type="OrthoDB" id="5121955at2759"/>
<accession>A0A5N6TC14</accession>
<dbReference type="GO" id="GO:0009893">
    <property type="term" value="P:positive regulation of metabolic process"/>
    <property type="evidence" value="ECO:0007669"/>
    <property type="project" value="UniProtKB-ARBA"/>
</dbReference>
<dbReference type="CDD" id="cd12148">
    <property type="entry name" value="fungal_TF_MHR"/>
    <property type="match status" value="1"/>
</dbReference>
<feature type="compositionally biased region" description="Basic residues" evidence="7">
    <location>
        <begin position="24"/>
        <end position="39"/>
    </location>
</feature>
<evidence type="ECO:0000256" key="4">
    <source>
        <dbReference type="ARBA" id="ARBA00023125"/>
    </source>
</evidence>
<evidence type="ECO:0000256" key="5">
    <source>
        <dbReference type="ARBA" id="ARBA00023163"/>
    </source>
</evidence>
<name>A0A5N6TC14_ASPPS</name>
<evidence type="ECO:0000256" key="2">
    <source>
        <dbReference type="ARBA" id="ARBA00022833"/>
    </source>
</evidence>
<proteinExistence type="predicted"/>
<keyword evidence="1" id="KW-0479">Metal-binding</keyword>
<dbReference type="InterPro" id="IPR001138">
    <property type="entry name" value="Zn2Cys6_DnaBD"/>
</dbReference>
<dbReference type="PANTHER" id="PTHR47171">
    <property type="entry name" value="FARA-RELATED"/>
    <property type="match status" value="1"/>
</dbReference>
<dbReference type="Gene3D" id="4.10.240.10">
    <property type="entry name" value="Zn(2)-C6 fungal-type DNA-binding domain"/>
    <property type="match status" value="1"/>
</dbReference>
<keyword evidence="4" id="KW-0238">DNA-binding</keyword>
<evidence type="ECO:0000313" key="10">
    <source>
        <dbReference type="Proteomes" id="UP000325672"/>
    </source>
</evidence>
<keyword evidence="3" id="KW-0805">Transcription regulation</keyword>
<evidence type="ECO:0000313" key="9">
    <source>
        <dbReference type="EMBL" id="KAE8143817.1"/>
    </source>
</evidence>
<reference evidence="9 10" key="1">
    <citation type="submission" date="2019-04" db="EMBL/GenBank/DDBJ databases">
        <title>Friends and foes A comparative genomics study of 23 Aspergillus species from section Flavi.</title>
        <authorList>
            <consortium name="DOE Joint Genome Institute"/>
            <person name="Kjaerbolling I."/>
            <person name="Vesth T."/>
            <person name="Frisvad J.C."/>
            <person name="Nybo J.L."/>
            <person name="Theobald S."/>
            <person name="Kildgaard S."/>
            <person name="Isbrandt T."/>
            <person name="Kuo A."/>
            <person name="Sato A."/>
            <person name="Lyhne E.K."/>
            <person name="Kogle M.E."/>
            <person name="Wiebenga A."/>
            <person name="Kun R.S."/>
            <person name="Lubbers R.J."/>
            <person name="Makela M.R."/>
            <person name="Barry K."/>
            <person name="Chovatia M."/>
            <person name="Clum A."/>
            <person name="Daum C."/>
            <person name="Haridas S."/>
            <person name="He G."/>
            <person name="LaButti K."/>
            <person name="Lipzen A."/>
            <person name="Mondo S."/>
            <person name="Riley R."/>
            <person name="Salamov A."/>
            <person name="Simmons B.A."/>
            <person name="Magnuson J.K."/>
            <person name="Henrissat B."/>
            <person name="Mortensen U.H."/>
            <person name="Larsen T.O."/>
            <person name="Devries R.P."/>
            <person name="Grigoriev I.V."/>
            <person name="Machida M."/>
            <person name="Baker S.E."/>
            <person name="Andersen M.R."/>
        </authorList>
    </citation>
    <scope>NUCLEOTIDE SEQUENCE [LARGE SCALE GENOMIC DNA]</scope>
    <source>
        <strain evidence="9 10">CBS 117625</strain>
    </source>
</reference>
<keyword evidence="2" id="KW-0862">Zinc</keyword>
<dbReference type="EMBL" id="ML743551">
    <property type="protein sequence ID" value="KAE8143817.1"/>
    <property type="molecule type" value="Genomic_DNA"/>
</dbReference>
<feature type="region of interest" description="Disordered" evidence="7">
    <location>
        <begin position="75"/>
        <end position="209"/>
    </location>
</feature>
<dbReference type="GO" id="GO:0006351">
    <property type="term" value="P:DNA-templated transcription"/>
    <property type="evidence" value="ECO:0007669"/>
    <property type="project" value="InterPro"/>
</dbReference>
<dbReference type="InterPro" id="IPR052073">
    <property type="entry name" value="Amide_Lactam_Regulators"/>
</dbReference>
<protein>
    <recommendedName>
        <fullName evidence="8">Zn(2)-C6 fungal-type domain-containing protein</fullName>
    </recommendedName>
</protein>
<dbReference type="InterPro" id="IPR036864">
    <property type="entry name" value="Zn2-C6_fun-type_DNA-bd_sf"/>
</dbReference>
<dbReference type="PROSITE" id="PS50048">
    <property type="entry name" value="ZN2_CY6_FUNGAL_2"/>
    <property type="match status" value="1"/>
</dbReference>
<dbReference type="Pfam" id="PF00172">
    <property type="entry name" value="Zn_clus"/>
    <property type="match status" value="1"/>
</dbReference>
<feature type="region of interest" description="Disordered" evidence="7">
    <location>
        <begin position="1"/>
        <end position="45"/>
    </location>
</feature>
<keyword evidence="5" id="KW-0804">Transcription</keyword>
<dbReference type="Proteomes" id="UP000325672">
    <property type="component" value="Unassembled WGS sequence"/>
</dbReference>
<evidence type="ECO:0000256" key="3">
    <source>
        <dbReference type="ARBA" id="ARBA00023015"/>
    </source>
</evidence>
<evidence type="ECO:0000256" key="7">
    <source>
        <dbReference type="SAM" id="MobiDB-lite"/>
    </source>
</evidence>
<dbReference type="AlphaFoldDB" id="A0A5N6TC14"/>
<dbReference type="CDD" id="cd00067">
    <property type="entry name" value="GAL4"/>
    <property type="match status" value="1"/>
</dbReference>
<dbReference type="GeneID" id="43637213"/>
<evidence type="ECO:0000259" key="8">
    <source>
        <dbReference type="PROSITE" id="PS50048"/>
    </source>
</evidence>
<dbReference type="SMART" id="SM00066">
    <property type="entry name" value="GAL4"/>
    <property type="match status" value="1"/>
</dbReference>
<dbReference type="InterPro" id="IPR007219">
    <property type="entry name" value="XnlR_reg_dom"/>
</dbReference>
<keyword evidence="6" id="KW-0539">Nucleus</keyword>
<dbReference type="GO" id="GO:0000981">
    <property type="term" value="F:DNA-binding transcription factor activity, RNA polymerase II-specific"/>
    <property type="evidence" value="ECO:0007669"/>
    <property type="project" value="InterPro"/>
</dbReference>
<feature type="compositionally biased region" description="Polar residues" evidence="7">
    <location>
        <begin position="12"/>
        <end position="23"/>
    </location>
</feature>
<evidence type="ECO:0000256" key="1">
    <source>
        <dbReference type="ARBA" id="ARBA00022723"/>
    </source>
</evidence>
<gene>
    <name evidence="9" type="ORF">BDV38DRAFT_232087</name>
</gene>
<dbReference type="RefSeq" id="XP_031919880.1">
    <property type="nucleotide sequence ID" value="XM_032053003.1"/>
</dbReference>
<organism evidence="9 10">
    <name type="scientific">Aspergillus pseudotamarii</name>
    <dbReference type="NCBI Taxonomy" id="132259"/>
    <lineage>
        <taxon>Eukaryota</taxon>
        <taxon>Fungi</taxon>
        <taxon>Dikarya</taxon>
        <taxon>Ascomycota</taxon>
        <taxon>Pezizomycotina</taxon>
        <taxon>Eurotiomycetes</taxon>
        <taxon>Eurotiomycetidae</taxon>
        <taxon>Eurotiales</taxon>
        <taxon>Aspergillaceae</taxon>
        <taxon>Aspergillus</taxon>
        <taxon>Aspergillus subgen. Circumdati</taxon>
    </lineage>
</organism>